<evidence type="ECO:0000256" key="3">
    <source>
        <dbReference type="ARBA" id="ARBA00022692"/>
    </source>
</evidence>
<organism evidence="8 9">
    <name type="scientific">Magnetovibrio blakemorei</name>
    <dbReference type="NCBI Taxonomy" id="28181"/>
    <lineage>
        <taxon>Bacteria</taxon>
        <taxon>Pseudomonadati</taxon>
        <taxon>Pseudomonadota</taxon>
        <taxon>Alphaproteobacteria</taxon>
        <taxon>Rhodospirillales</taxon>
        <taxon>Magnetovibrionaceae</taxon>
        <taxon>Magnetovibrio</taxon>
    </lineage>
</organism>
<dbReference type="GO" id="GO:0009055">
    <property type="term" value="F:electron transfer activity"/>
    <property type="evidence" value="ECO:0007669"/>
    <property type="project" value="InterPro"/>
</dbReference>
<feature type="domain" description="Cytochrome b561 bacterial/Ni-hydrogenase" evidence="7">
    <location>
        <begin position="2"/>
        <end position="187"/>
    </location>
</feature>
<accession>A0A1E5Q8K8</accession>
<sequence>MHYDRFTRLLHILLALGITVQMAVSLGMTHPKPGRAGDILYDVHELLGAALLGVLVLHWLWSMTRSGQVGIGRLFPWFSITRINDLKTDIGRYRKALGHGRLPESDESSALAGAFEGLGLIVGTALAVSGTLILVYAVEGQRMTGWLHDIKEIHEILGPLMWGYLGVHAAAGFAHQLSGHGSLSAMMSIWRRT</sequence>
<feature type="transmembrane region" description="Helical" evidence="6">
    <location>
        <begin position="6"/>
        <end position="27"/>
    </location>
</feature>
<feature type="transmembrane region" description="Helical" evidence="6">
    <location>
        <begin position="118"/>
        <end position="138"/>
    </location>
</feature>
<keyword evidence="3 6" id="KW-0812">Transmembrane</keyword>
<evidence type="ECO:0000256" key="1">
    <source>
        <dbReference type="ARBA" id="ARBA00004651"/>
    </source>
</evidence>
<evidence type="ECO:0000256" key="6">
    <source>
        <dbReference type="SAM" id="Phobius"/>
    </source>
</evidence>
<dbReference type="STRING" id="28181.BEN30_08320"/>
<dbReference type="InterPro" id="IPR011577">
    <property type="entry name" value="Cyt_b561_bac/Ni-Hgenase"/>
</dbReference>
<proteinExistence type="predicted"/>
<dbReference type="GO" id="GO:0005886">
    <property type="term" value="C:plasma membrane"/>
    <property type="evidence" value="ECO:0007669"/>
    <property type="project" value="UniProtKB-SubCell"/>
</dbReference>
<dbReference type="InterPro" id="IPR016174">
    <property type="entry name" value="Di-haem_cyt_TM"/>
</dbReference>
<feature type="transmembrane region" description="Helical" evidence="6">
    <location>
        <begin position="39"/>
        <end position="61"/>
    </location>
</feature>
<evidence type="ECO:0000259" key="7">
    <source>
        <dbReference type="Pfam" id="PF01292"/>
    </source>
</evidence>
<dbReference type="OrthoDB" id="7341135at2"/>
<dbReference type="EMBL" id="MCGG01000020">
    <property type="protein sequence ID" value="OEJ67727.1"/>
    <property type="molecule type" value="Genomic_DNA"/>
</dbReference>
<evidence type="ECO:0000256" key="2">
    <source>
        <dbReference type="ARBA" id="ARBA00022475"/>
    </source>
</evidence>
<keyword evidence="5 6" id="KW-0472">Membrane</keyword>
<evidence type="ECO:0000256" key="4">
    <source>
        <dbReference type="ARBA" id="ARBA00022989"/>
    </source>
</evidence>
<dbReference type="SUPFAM" id="SSF81342">
    <property type="entry name" value="Transmembrane di-heme cytochromes"/>
    <property type="match status" value="1"/>
</dbReference>
<dbReference type="Pfam" id="PF01292">
    <property type="entry name" value="Ni_hydr_CYTB"/>
    <property type="match status" value="1"/>
</dbReference>
<name>A0A1E5Q8K8_9PROT</name>
<dbReference type="GO" id="GO:0022904">
    <property type="term" value="P:respiratory electron transport chain"/>
    <property type="evidence" value="ECO:0007669"/>
    <property type="project" value="InterPro"/>
</dbReference>
<dbReference type="Proteomes" id="UP000095347">
    <property type="component" value="Unassembled WGS sequence"/>
</dbReference>
<keyword evidence="9" id="KW-1185">Reference proteome</keyword>
<protein>
    <recommendedName>
        <fullName evidence="7">Cytochrome b561 bacterial/Ni-hydrogenase domain-containing protein</fullName>
    </recommendedName>
</protein>
<gene>
    <name evidence="8" type="ORF">BEN30_08320</name>
</gene>
<evidence type="ECO:0000256" key="5">
    <source>
        <dbReference type="ARBA" id="ARBA00023136"/>
    </source>
</evidence>
<keyword evidence="4 6" id="KW-1133">Transmembrane helix</keyword>
<keyword evidence="2" id="KW-1003">Cell membrane</keyword>
<dbReference type="RefSeq" id="WP_069957587.1">
    <property type="nucleotide sequence ID" value="NZ_MCGG01000020.1"/>
</dbReference>
<dbReference type="AlphaFoldDB" id="A0A1E5Q8K8"/>
<comment type="subcellular location">
    <subcellularLocation>
        <location evidence="1">Cell membrane</location>
        <topology evidence="1">Multi-pass membrane protein</topology>
    </subcellularLocation>
</comment>
<reference evidence="9" key="1">
    <citation type="submission" date="2016-07" db="EMBL/GenBank/DDBJ databases">
        <authorList>
            <person name="Florea S."/>
            <person name="Webb J.S."/>
            <person name="Jaromczyk J."/>
            <person name="Schardl C.L."/>
        </authorList>
    </citation>
    <scope>NUCLEOTIDE SEQUENCE [LARGE SCALE GENOMIC DNA]</scope>
    <source>
        <strain evidence="9">MV-1</strain>
    </source>
</reference>
<evidence type="ECO:0000313" key="8">
    <source>
        <dbReference type="EMBL" id="OEJ67727.1"/>
    </source>
</evidence>
<evidence type="ECO:0000313" key="9">
    <source>
        <dbReference type="Proteomes" id="UP000095347"/>
    </source>
</evidence>
<dbReference type="Gene3D" id="1.20.950.20">
    <property type="entry name" value="Transmembrane di-heme cytochromes, Chain C"/>
    <property type="match status" value="1"/>
</dbReference>
<comment type="caution">
    <text evidence="8">The sequence shown here is derived from an EMBL/GenBank/DDBJ whole genome shotgun (WGS) entry which is preliminary data.</text>
</comment>